<sequence>MDFNQLHYFIVTAETGHLTQASEKLALSQSALSRSIANLEAELGLPLFDRKNRSIQLNKVGKVFLADAKELQLKWLAAQEKIHTLANPDFGEVSVSFVPTLGLSFMPELLKKFQSNYPTNVLRLKEVPAKQVLKDILTNRSDIGISTVRDRQEGLEYIPLFTEKFVLIVSNKNKLAQKKNLTLQDITDEEFIHFAEHTYSREVVENALKQANIALKVRYDGLEIGSILGLVEANMGVSIVPKTAILDFERLQIFTVPTSGMERTIYLTHAANGYISSAAKRFIHFAQEHTNS</sequence>
<protein>
    <submittedName>
        <fullName evidence="6">LysR family transcriptional regulator</fullName>
    </submittedName>
</protein>
<gene>
    <name evidence="6" type="ORF">HCJ38_12180</name>
</gene>
<accession>A0A7X0X8Y0</accession>
<dbReference type="GO" id="GO:0003700">
    <property type="term" value="F:DNA-binding transcription factor activity"/>
    <property type="evidence" value="ECO:0007669"/>
    <property type="project" value="InterPro"/>
</dbReference>
<dbReference type="SUPFAM" id="SSF53850">
    <property type="entry name" value="Periplasmic binding protein-like II"/>
    <property type="match status" value="1"/>
</dbReference>
<dbReference type="Pfam" id="PF03466">
    <property type="entry name" value="LysR_substrate"/>
    <property type="match status" value="1"/>
</dbReference>
<evidence type="ECO:0000259" key="5">
    <source>
        <dbReference type="PROSITE" id="PS50931"/>
    </source>
</evidence>
<organism evidence="6 7">
    <name type="scientific">Listeria immobilis</name>
    <dbReference type="NCBI Taxonomy" id="2713502"/>
    <lineage>
        <taxon>Bacteria</taxon>
        <taxon>Bacillati</taxon>
        <taxon>Bacillota</taxon>
        <taxon>Bacilli</taxon>
        <taxon>Bacillales</taxon>
        <taxon>Listeriaceae</taxon>
        <taxon>Listeria</taxon>
    </lineage>
</organism>
<evidence type="ECO:0000313" key="6">
    <source>
        <dbReference type="EMBL" id="MBC1489749.1"/>
    </source>
</evidence>
<evidence type="ECO:0000256" key="2">
    <source>
        <dbReference type="ARBA" id="ARBA00023015"/>
    </source>
</evidence>
<dbReference type="AlphaFoldDB" id="A0A7X0X8Y0"/>
<dbReference type="PRINTS" id="PR00039">
    <property type="entry name" value="HTHLYSR"/>
</dbReference>
<dbReference type="InterPro" id="IPR000847">
    <property type="entry name" value="LysR_HTH_N"/>
</dbReference>
<dbReference type="GO" id="GO:0003677">
    <property type="term" value="F:DNA binding"/>
    <property type="evidence" value="ECO:0007669"/>
    <property type="project" value="UniProtKB-KW"/>
</dbReference>
<evidence type="ECO:0000256" key="1">
    <source>
        <dbReference type="ARBA" id="ARBA00009437"/>
    </source>
</evidence>
<keyword evidence="3" id="KW-0238">DNA-binding</keyword>
<dbReference type="InterPro" id="IPR050950">
    <property type="entry name" value="HTH-type_LysR_regulators"/>
</dbReference>
<dbReference type="PANTHER" id="PTHR30419">
    <property type="entry name" value="HTH-TYPE TRANSCRIPTIONAL REGULATOR YBHD"/>
    <property type="match status" value="1"/>
</dbReference>
<dbReference type="InterPro" id="IPR036390">
    <property type="entry name" value="WH_DNA-bd_sf"/>
</dbReference>
<keyword evidence="2" id="KW-0805">Transcription regulation</keyword>
<dbReference type="GO" id="GO:0005829">
    <property type="term" value="C:cytosol"/>
    <property type="evidence" value="ECO:0007669"/>
    <property type="project" value="TreeGrafter"/>
</dbReference>
<proteinExistence type="inferred from homology"/>
<evidence type="ECO:0000313" key="7">
    <source>
        <dbReference type="Proteomes" id="UP000561617"/>
    </source>
</evidence>
<dbReference type="InterPro" id="IPR036388">
    <property type="entry name" value="WH-like_DNA-bd_sf"/>
</dbReference>
<dbReference type="Pfam" id="PF00126">
    <property type="entry name" value="HTH_1"/>
    <property type="match status" value="1"/>
</dbReference>
<dbReference type="PROSITE" id="PS50931">
    <property type="entry name" value="HTH_LYSR"/>
    <property type="match status" value="1"/>
</dbReference>
<evidence type="ECO:0000256" key="4">
    <source>
        <dbReference type="ARBA" id="ARBA00023163"/>
    </source>
</evidence>
<keyword evidence="4" id="KW-0804">Transcription</keyword>
<reference evidence="6 7" key="1">
    <citation type="submission" date="2020-03" db="EMBL/GenBank/DDBJ databases">
        <title>Soil Listeria distribution.</title>
        <authorList>
            <person name="Liao J."/>
            <person name="Wiedmann M."/>
        </authorList>
    </citation>
    <scope>NUCLEOTIDE SEQUENCE [LARGE SCALE GENOMIC DNA]</scope>
    <source>
        <strain evidence="6 7">FSL L7-1554</strain>
    </source>
</reference>
<dbReference type="Gene3D" id="1.10.10.10">
    <property type="entry name" value="Winged helix-like DNA-binding domain superfamily/Winged helix DNA-binding domain"/>
    <property type="match status" value="1"/>
</dbReference>
<dbReference type="InterPro" id="IPR005119">
    <property type="entry name" value="LysR_subst-bd"/>
</dbReference>
<dbReference type="Proteomes" id="UP000561617">
    <property type="component" value="Unassembled WGS sequence"/>
</dbReference>
<dbReference type="RefSeq" id="WP_185381420.1">
    <property type="nucleotide sequence ID" value="NZ_JAASTW010000016.1"/>
</dbReference>
<feature type="domain" description="HTH lysR-type" evidence="5">
    <location>
        <begin position="1"/>
        <end position="58"/>
    </location>
</feature>
<dbReference type="SUPFAM" id="SSF46785">
    <property type="entry name" value="Winged helix' DNA-binding domain"/>
    <property type="match status" value="1"/>
</dbReference>
<evidence type="ECO:0000256" key="3">
    <source>
        <dbReference type="ARBA" id="ARBA00023125"/>
    </source>
</evidence>
<comment type="caution">
    <text evidence="6">The sequence shown here is derived from an EMBL/GenBank/DDBJ whole genome shotgun (WGS) entry which is preliminary data.</text>
</comment>
<dbReference type="EMBL" id="JAASTW010000016">
    <property type="protein sequence ID" value="MBC1489749.1"/>
    <property type="molecule type" value="Genomic_DNA"/>
</dbReference>
<dbReference type="PANTHER" id="PTHR30419:SF28">
    <property type="entry name" value="HTH-TYPE TRANSCRIPTIONAL REGULATOR BSDA"/>
    <property type="match status" value="1"/>
</dbReference>
<name>A0A7X0X8Y0_9LIST</name>
<comment type="similarity">
    <text evidence="1">Belongs to the LysR transcriptional regulatory family.</text>
</comment>
<dbReference type="Gene3D" id="3.40.190.290">
    <property type="match status" value="1"/>
</dbReference>
<dbReference type="FunFam" id="1.10.10.10:FF:000001">
    <property type="entry name" value="LysR family transcriptional regulator"/>
    <property type="match status" value="1"/>
</dbReference>